<dbReference type="AlphaFoldDB" id="A0A511N5C2"/>
<keyword evidence="8 11" id="KW-0418">Kinase</keyword>
<organism evidence="16 17">
    <name type="scientific">Deinococcus cellulosilyticus (strain DSM 18568 / NBRC 106333 / KACC 11606 / 5516J-15)</name>
    <dbReference type="NCBI Taxonomy" id="1223518"/>
    <lineage>
        <taxon>Bacteria</taxon>
        <taxon>Thermotogati</taxon>
        <taxon>Deinococcota</taxon>
        <taxon>Deinococci</taxon>
        <taxon>Deinococcales</taxon>
        <taxon>Deinococcaceae</taxon>
        <taxon>Deinococcus</taxon>
    </lineage>
</organism>
<dbReference type="PIRSF" id="PIRSF035805">
    <property type="entry name" value="TK_cell"/>
    <property type="match status" value="1"/>
</dbReference>
<evidence type="ECO:0000256" key="8">
    <source>
        <dbReference type="ARBA" id="ARBA00022777"/>
    </source>
</evidence>
<keyword evidence="3 11" id="KW-0963">Cytoplasm</keyword>
<evidence type="ECO:0000313" key="16">
    <source>
        <dbReference type="EMBL" id="GEM48034.1"/>
    </source>
</evidence>
<dbReference type="Pfam" id="PF00265">
    <property type="entry name" value="TK"/>
    <property type="match status" value="1"/>
</dbReference>
<dbReference type="GO" id="GO:0005829">
    <property type="term" value="C:cytosol"/>
    <property type="evidence" value="ECO:0007669"/>
    <property type="project" value="TreeGrafter"/>
</dbReference>
<evidence type="ECO:0000256" key="14">
    <source>
        <dbReference type="RuleBase" id="RU000544"/>
    </source>
</evidence>
<dbReference type="SUPFAM" id="SSF57716">
    <property type="entry name" value="Glucocorticoid receptor-like (DNA-binding domain)"/>
    <property type="match status" value="1"/>
</dbReference>
<dbReference type="InterPro" id="IPR027417">
    <property type="entry name" value="P-loop_NTPase"/>
</dbReference>
<feature type="binding site" evidence="11">
    <location>
        <position position="162"/>
    </location>
    <ligand>
        <name>Zn(2+)</name>
        <dbReference type="ChEBI" id="CHEBI:29105"/>
    </ligand>
</feature>
<dbReference type="InterPro" id="IPR020633">
    <property type="entry name" value="Thymidine_kinase_CS"/>
</dbReference>
<dbReference type="Gene3D" id="3.30.60.20">
    <property type="match status" value="1"/>
</dbReference>
<dbReference type="PROSITE" id="PS00603">
    <property type="entry name" value="TK_CELLULAR_TYPE"/>
    <property type="match status" value="1"/>
</dbReference>
<feature type="binding site" evidence="13">
    <location>
        <begin position="188"/>
        <end position="191"/>
    </location>
    <ligand>
        <name>substrate</name>
    </ligand>
</feature>
<comment type="subcellular location">
    <subcellularLocation>
        <location evidence="11">Cytoplasm</location>
    </subcellularLocation>
</comment>
<feature type="binding site" evidence="11">
    <location>
        <begin position="22"/>
        <end position="29"/>
    </location>
    <ligand>
        <name>ATP</name>
        <dbReference type="ChEBI" id="CHEBI:30616"/>
    </ligand>
</feature>
<evidence type="ECO:0000256" key="13">
    <source>
        <dbReference type="PIRSR" id="PIRSR035805-2"/>
    </source>
</evidence>
<dbReference type="Gene3D" id="3.40.50.300">
    <property type="entry name" value="P-loop containing nucleotide triphosphate hydrolases"/>
    <property type="match status" value="1"/>
</dbReference>
<proteinExistence type="inferred from homology"/>
<evidence type="ECO:0000313" key="17">
    <source>
        <dbReference type="Proteomes" id="UP000321306"/>
    </source>
</evidence>
<evidence type="ECO:0000256" key="2">
    <source>
        <dbReference type="ARBA" id="ARBA00012118"/>
    </source>
</evidence>
<dbReference type="EC" id="2.7.1.21" evidence="2 11"/>
<evidence type="ECO:0000256" key="12">
    <source>
        <dbReference type="PIRSR" id="PIRSR035805-1"/>
    </source>
</evidence>
<reference evidence="16 17" key="1">
    <citation type="submission" date="2019-07" db="EMBL/GenBank/DDBJ databases">
        <title>Whole genome shotgun sequence of Deinococcus cellulosilyticus NBRC 106333.</title>
        <authorList>
            <person name="Hosoyama A."/>
            <person name="Uohara A."/>
            <person name="Ohji S."/>
            <person name="Ichikawa N."/>
        </authorList>
    </citation>
    <scope>NUCLEOTIDE SEQUENCE [LARGE SCALE GENOMIC DNA]</scope>
    <source>
        <strain evidence="16 17">NBRC 106333</strain>
    </source>
</reference>
<comment type="catalytic activity">
    <reaction evidence="11 14">
        <text>thymidine + ATP = dTMP + ADP + H(+)</text>
        <dbReference type="Rhea" id="RHEA:19129"/>
        <dbReference type="ChEBI" id="CHEBI:15378"/>
        <dbReference type="ChEBI" id="CHEBI:17748"/>
        <dbReference type="ChEBI" id="CHEBI:30616"/>
        <dbReference type="ChEBI" id="CHEBI:63528"/>
        <dbReference type="ChEBI" id="CHEBI:456216"/>
        <dbReference type="EC" id="2.7.1.21"/>
    </reaction>
</comment>
<protein>
    <recommendedName>
        <fullName evidence="2 11">Thymidine kinase</fullName>
        <ecNumber evidence="2 11">2.7.1.21</ecNumber>
    </recommendedName>
</protein>
<evidence type="ECO:0000256" key="3">
    <source>
        <dbReference type="ARBA" id="ARBA00022490"/>
    </source>
</evidence>
<dbReference type="GO" id="GO:0046104">
    <property type="term" value="P:thymidine metabolic process"/>
    <property type="evidence" value="ECO:0007669"/>
    <property type="project" value="TreeGrafter"/>
</dbReference>
<evidence type="ECO:0000256" key="15">
    <source>
        <dbReference type="RuleBase" id="RU004165"/>
    </source>
</evidence>
<feature type="binding site" evidence="11">
    <location>
        <begin position="105"/>
        <end position="108"/>
    </location>
    <ligand>
        <name>ATP</name>
        <dbReference type="ChEBI" id="CHEBI:30616"/>
    </ligand>
</feature>
<sequence>MLSAAMRDRLMHTTGHLEVIVGPMFSGKSEELIRRVTRAVIARQTVAVFKPAIDDRYHQTQVASHNGRSIEAHAVQSSEDIRNLVYGNTPLLSSDDPLPEVIAIDEAQFFDAGLVPLVSELADKGVRVILAGLDQDFRGEPFSFMPEVLARAEVVDKLTAICVVCGGPATRTQRLIGNRPARYDDPIVMVGASESYEARCRAHHEVLKTVLR</sequence>
<accession>A0A511N5C2</accession>
<feature type="binding site" evidence="11">
    <location>
        <position position="203"/>
    </location>
    <ligand>
        <name>Zn(2+)</name>
        <dbReference type="ChEBI" id="CHEBI:29105"/>
    </ligand>
</feature>
<comment type="caution">
    <text evidence="16">The sequence shown here is derived from an EMBL/GenBank/DDBJ whole genome shotgun (WGS) entry which is preliminary data.</text>
</comment>
<dbReference type="GO" id="GO:0005524">
    <property type="term" value="F:ATP binding"/>
    <property type="evidence" value="ECO:0007669"/>
    <property type="project" value="UniProtKB-UniRule"/>
</dbReference>
<keyword evidence="7 11" id="KW-0547">Nucleotide-binding</keyword>
<feature type="binding site" evidence="11">
    <location>
        <position position="165"/>
    </location>
    <ligand>
        <name>Zn(2+)</name>
        <dbReference type="ChEBI" id="CHEBI:29105"/>
    </ligand>
</feature>
<dbReference type="EMBL" id="BJXB01000017">
    <property type="protein sequence ID" value="GEM48034.1"/>
    <property type="molecule type" value="Genomic_DNA"/>
</dbReference>
<feature type="active site" description="Proton acceptor" evidence="11 12">
    <location>
        <position position="106"/>
    </location>
</feature>
<feature type="binding site" evidence="11">
    <location>
        <position position="200"/>
    </location>
    <ligand>
        <name>Zn(2+)</name>
        <dbReference type="ChEBI" id="CHEBI:29105"/>
    </ligand>
</feature>
<name>A0A511N5C2_DEIC1</name>
<keyword evidence="4 11" id="KW-0237">DNA synthesis</keyword>
<dbReference type="HAMAP" id="MF_00124">
    <property type="entry name" value="Thymidine_kinase"/>
    <property type="match status" value="1"/>
</dbReference>
<evidence type="ECO:0000256" key="4">
    <source>
        <dbReference type="ARBA" id="ARBA00022634"/>
    </source>
</evidence>
<evidence type="ECO:0000256" key="1">
    <source>
        <dbReference type="ARBA" id="ARBA00007587"/>
    </source>
</evidence>
<dbReference type="Proteomes" id="UP000321306">
    <property type="component" value="Unassembled WGS sequence"/>
</dbReference>
<dbReference type="GO" id="GO:0071897">
    <property type="term" value="P:DNA biosynthetic process"/>
    <property type="evidence" value="ECO:0007669"/>
    <property type="project" value="UniProtKB-KW"/>
</dbReference>
<evidence type="ECO:0000256" key="11">
    <source>
        <dbReference type="HAMAP-Rule" id="MF_00124"/>
    </source>
</evidence>
<dbReference type="GO" id="GO:0008270">
    <property type="term" value="F:zinc ion binding"/>
    <property type="evidence" value="ECO:0007669"/>
    <property type="project" value="UniProtKB-UniRule"/>
</dbReference>
<comment type="subunit">
    <text evidence="11">Homotetramer.</text>
</comment>
<gene>
    <name evidence="11 16" type="primary">tdk</name>
    <name evidence="16" type="ORF">DC3_36690</name>
</gene>
<keyword evidence="6 11" id="KW-0479">Metal-binding</keyword>
<dbReference type="SUPFAM" id="SSF52540">
    <property type="entry name" value="P-loop containing nucleoside triphosphate hydrolases"/>
    <property type="match status" value="1"/>
</dbReference>
<evidence type="ECO:0000256" key="5">
    <source>
        <dbReference type="ARBA" id="ARBA00022679"/>
    </source>
</evidence>
<evidence type="ECO:0000256" key="9">
    <source>
        <dbReference type="ARBA" id="ARBA00022833"/>
    </source>
</evidence>
<dbReference type="NCBIfam" id="NF003296">
    <property type="entry name" value="PRK04296.1-1"/>
    <property type="match status" value="1"/>
</dbReference>
<evidence type="ECO:0000256" key="10">
    <source>
        <dbReference type="ARBA" id="ARBA00022840"/>
    </source>
</evidence>
<dbReference type="GO" id="GO:0004797">
    <property type="term" value="F:thymidine kinase activity"/>
    <property type="evidence" value="ECO:0007669"/>
    <property type="project" value="UniProtKB-UniRule"/>
</dbReference>
<comment type="similarity">
    <text evidence="1 11 15">Belongs to the thymidine kinase family.</text>
</comment>
<dbReference type="PANTHER" id="PTHR11441">
    <property type="entry name" value="THYMIDINE KINASE"/>
    <property type="match status" value="1"/>
</dbReference>
<feature type="binding site" evidence="13">
    <location>
        <position position="196"/>
    </location>
    <ligand>
        <name>substrate</name>
    </ligand>
</feature>
<keyword evidence="10 11" id="KW-0067">ATP-binding</keyword>
<keyword evidence="5 11" id="KW-0808">Transferase</keyword>
<evidence type="ECO:0000256" key="6">
    <source>
        <dbReference type="ARBA" id="ARBA00022723"/>
    </source>
</evidence>
<keyword evidence="17" id="KW-1185">Reference proteome</keyword>
<dbReference type="InterPro" id="IPR001267">
    <property type="entry name" value="Thymidine_kinase"/>
</dbReference>
<dbReference type="PANTHER" id="PTHR11441:SF0">
    <property type="entry name" value="THYMIDINE KINASE, CYTOSOLIC"/>
    <property type="match status" value="1"/>
</dbReference>
<evidence type="ECO:0000256" key="7">
    <source>
        <dbReference type="ARBA" id="ARBA00022741"/>
    </source>
</evidence>
<dbReference type="FunFam" id="3.30.60.20:FF:000026">
    <property type="entry name" value="Thymidine kinase"/>
    <property type="match status" value="1"/>
</dbReference>
<keyword evidence="9 11" id="KW-0862">Zinc</keyword>